<evidence type="ECO:0000259" key="2">
    <source>
        <dbReference type="Pfam" id="PF12172"/>
    </source>
</evidence>
<evidence type="ECO:0000313" key="3">
    <source>
        <dbReference type="EMBL" id="MBF4769778.1"/>
    </source>
</evidence>
<dbReference type="PANTHER" id="PTHR34075">
    <property type="entry name" value="BLR3430 PROTEIN"/>
    <property type="match status" value="1"/>
</dbReference>
<dbReference type="EMBL" id="JADKPO010000031">
    <property type="protein sequence ID" value="MBF4769778.1"/>
    <property type="molecule type" value="Genomic_DNA"/>
</dbReference>
<protein>
    <submittedName>
        <fullName evidence="3">OB-fold domain-containing protein</fullName>
    </submittedName>
</protein>
<dbReference type="SUPFAM" id="SSF50249">
    <property type="entry name" value="Nucleic acid-binding proteins"/>
    <property type="match status" value="1"/>
</dbReference>
<feature type="domain" description="ChsH2 C-terminal OB-fold" evidence="1">
    <location>
        <begin position="53"/>
        <end position="124"/>
    </location>
</feature>
<sequence length="143" mass="16334">MSEQAAAVRSPRDEYWAAIEEGSLRFQACQECENRWLPPRDHCPRCLSGRFEWQTAGGEAEVMSWVIYHMEYGPNFHDRLPYNVALVRLVEGPQLITNLVKASSDDPEEPDLDSLKAGERVHLRIARWPDGPLLPLFAVSDRT</sequence>
<dbReference type="RefSeq" id="WP_194697920.1">
    <property type="nucleotide sequence ID" value="NZ_JADKPO010000031.1"/>
</dbReference>
<dbReference type="PANTHER" id="PTHR34075:SF5">
    <property type="entry name" value="BLR3430 PROTEIN"/>
    <property type="match status" value="1"/>
</dbReference>
<accession>A0A930VRQ9</accession>
<name>A0A930VRQ9_9ACTN</name>
<dbReference type="Proteomes" id="UP000660668">
    <property type="component" value="Unassembled WGS sequence"/>
</dbReference>
<dbReference type="InterPro" id="IPR012340">
    <property type="entry name" value="NA-bd_OB-fold"/>
</dbReference>
<dbReference type="Pfam" id="PF01796">
    <property type="entry name" value="OB_ChsH2_C"/>
    <property type="match status" value="1"/>
</dbReference>
<gene>
    <name evidence="3" type="ORF">ISU10_18570</name>
</gene>
<dbReference type="InterPro" id="IPR022002">
    <property type="entry name" value="ChsH2_Znr"/>
</dbReference>
<proteinExistence type="predicted"/>
<dbReference type="Gene3D" id="6.10.30.10">
    <property type="match status" value="1"/>
</dbReference>
<comment type="caution">
    <text evidence="3">The sequence shown here is derived from an EMBL/GenBank/DDBJ whole genome shotgun (WGS) entry which is preliminary data.</text>
</comment>
<evidence type="ECO:0000313" key="4">
    <source>
        <dbReference type="Proteomes" id="UP000660668"/>
    </source>
</evidence>
<dbReference type="Pfam" id="PF12172">
    <property type="entry name" value="zf-ChsH2"/>
    <property type="match status" value="1"/>
</dbReference>
<reference evidence="3" key="1">
    <citation type="submission" date="2020-11" db="EMBL/GenBank/DDBJ databases">
        <title>Nocardioides cynanchi sp. nov., isolated from soil of rhizosphere of Cynanchum wilfordii.</title>
        <authorList>
            <person name="Lee J.-S."/>
            <person name="Suh M.K."/>
            <person name="Kim J.-S."/>
        </authorList>
    </citation>
    <scope>NUCLEOTIDE SEQUENCE</scope>
    <source>
        <strain evidence="3">KCTC 19276</strain>
    </source>
</reference>
<feature type="domain" description="ChsH2 rubredoxin-like zinc ribbon" evidence="2">
    <location>
        <begin position="16"/>
        <end position="52"/>
    </location>
</feature>
<organism evidence="3 4">
    <name type="scientific">Nocardioides agariphilus</name>
    <dbReference type="NCBI Taxonomy" id="433664"/>
    <lineage>
        <taxon>Bacteria</taxon>
        <taxon>Bacillati</taxon>
        <taxon>Actinomycetota</taxon>
        <taxon>Actinomycetes</taxon>
        <taxon>Propionibacteriales</taxon>
        <taxon>Nocardioidaceae</taxon>
        <taxon>Nocardioides</taxon>
    </lineage>
</organism>
<keyword evidence="4" id="KW-1185">Reference proteome</keyword>
<dbReference type="AlphaFoldDB" id="A0A930VRQ9"/>
<dbReference type="InterPro" id="IPR002878">
    <property type="entry name" value="ChsH2_C"/>
</dbReference>
<evidence type="ECO:0000259" key="1">
    <source>
        <dbReference type="Pfam" id="PF01796"/>
    </source>
</evidence>
<dbReference type="InterPro" id="IPR052513">
    <property type="entry name" value="Thioester_dehydratase-like"/>
</dbReference>